<dbReference type="AlphaFoldDB" id="A0AAU7JAI2"/>
<gene>
    <name evidence="2" type="ORF">ABEG18_16345</name>
</gene>
<dbReference type="RefSeq" id="WP_406854115.1">
    <property type="nucleotide sequence ID" value="NZ_CP157484.1"/>
</dbReference>
<dbReference type="EMBL" id="CP157484">
    <property type="protein sequence ID" value="XBO37293.1"/>
    <property type="molecule type" value="Genomic_DNA"/>
</dbReference>
<keyword evidence="1" id="KW-0472">Membrane</keyword>
<evidence type="ECO:0000313" key="2">
    <source>
        <dbReference type="EMBL" id="XBO37293.1"/>
    </source>
</evidence>
<dbReference type="GO" id="GO:0016020">
    <property type="term" value="C:membrane"/>
    <property type="evidence" value="ECO:0007669"/>
    <property type="project" value="InterPro"/>
</dbReference>
<dbReference type="InterPro" id="IPR008523">
    <property type="entry name" value="DUF805"/>
</dbReference>
<feature type="transmembrane region" description="Helical" evidence="1">
    <location>
        <begin position="51"/>
        <end position="72"/>
    </location>
</feature>
<evidence type="ECO:0000256" key="1">
    <source>
        <dbReference type="SAM" id="Phobius"/>
    </source>
</evidence>
<accession>A0AAU7JAI2</accession>
<keyword evidence="1" id="KW-1133">Transmembrane helix</keyword>
<protein>
    <submittedName>
        <fullName evidence="2">DUF805 domain-containing protein</fullName>
    </submittedName>
</protein>
<reference evidence="2" key="1">
    <citation type="submission" date="2024-05" db="EMBL/GenBank/DDBJ databases">
        <authorList>
            <person name="Kim S."/>
            <person name="Heo J."/>
            <person name="Choi H."/>
            <person name="Choi Y."/>
            <person name="Kwon S.-W."/>
            <person name="Kim Y."/>
        </authorList>
    </citation>
    <scope>NUCLEOTIDE SEQUENCE</scope>
    <source>
        <strain evidence="2">KACC 23698</strain>
    </source>
</reference>
<organism evidence="2">
    <name type="scientific">Alsobacter sp. KACC 23698</name>
    <dbReference type="NCBI Taxonomy" id="3149229"/>
    <lineage>
        <taxon>Bacteria</taxon>
        <taxon>Pseudomonadati</taxon>
        <taxon>Pseudomonadota</taxon>
        <taxon>Alphaproteobacteria</taxon>
        <taxon>Hyphomicrobiales</taxon>
        <taxon>Alsobacteraceae</taxon>
        <taxon>Alsobacter</taxon>
    </lineage>
</organism>
<keyword evidence="1" id="KW-0812">Transmembrane</keyword>
<proteinExistence type="predicted"/>
<name>A0AAU7JAI2_9HYPH</name>
<dbReference type="Pfam" id="PF05656">
    <property type="entry name" value="DUF805"/>
    <property type="match status" value="1"/>
</dbReference>
<feature type="transmembrane region" description="Helical" evidence="1">
    <location>
        <begin position="16"/>
        <end position="39"/>
    </location>
</feature>
<feature type="transmembrane region" description="Helical" evidence="1">
    <location>
        <begin position="84"/>
        <end position="117"/>
    </location>
</feature>
<sequence length="137" mass="13491">MAFASILSARLQRSTFCVGVFAVLGAGTLTLALFLVATGDLGGCTEPARSTSWAISVVLLLAVTAVAILAAGRLRDIGVRGRAALFPAALLAAASLLDSGVLAGLAFGLTGAGLALLGLTPGSPGVNAHGPAPPKIW</sequence>